<dbReference type="Proteomes" id="UP000284706">
    <property type="component" value="Unassembled WGS sequence"/>
</dbReference>
<organism evidence="2 3">
    <name type="scientific">Gymnopilus dilepis</name>
    <dbReference type="NCBI Taxonomy" id="231916"/>
    <lineage>
        <taxon>Eukaryota</taxon>
        <taxon>Fungi</taxon>
        <taxon>Dikarya</taxon>
        <taxon>Basidiomycota</taxon>
        <taxon>Agaricomycotina</taxon>
        <taxon>Agaricomycetes</taxon>
        <taxon>Agaricomycetidae</taxon>
        <taxon>Agaricales</taxon>
        <taxon>Agaricineae</taxon>
        <taxon>Hymenogastraceae</taxon>
        <taxon>Gymnopilus</taxon>
    </lineage>
</organism>
<gene>
    <name evidence="2" type="ORF">CVT26_014691</name>
</gene>
<keyword evidence="3" id="KW-1185">Reference proteome</keyword>
<feature type="compositionally biased region" description="Basic and acidic residues" evidence="1">
    <location>
        <begin position="57"/>
        <end position="66"/>
    </location>
</feature>
<dbReference type="AlphaFoldDB" id="A0A409WR23"/>
<feature type="compositionally biased region" description="Gly residues" evidence="1">
    <location>
        <begin position="86"/>
        <end position="95"/>
    </location>
</feature>
<evidence type="ECO:0000313" key="3">
    <source>
        <dbReference type="Proteomes" id="UP000284706"/>
    </source>
</evidence>
<feature type="region of interest" description="Disordered" evidence="1">
    <location>
        <begin position="1"/>
        <end position="30"/>
    </location>
</feature>
<protein>
    <submittedName>
        <fullName evidence="2">Uncharacterized protein</fullName>
    </submittedName>
</protein>
<evidence type="ECO:0000256" key="1">
    <source>
        <dbReference type="SAM" id="MobiDB-lite"/>
    </source>
</evidence>
<dbReference type="EMBL" id="NHYE01004915">
    <property type="protein sequence ID" value="PPQ80952.1"/>
    <property type="molecule type" value="Genomic_DNA"/>
</dbReference>
<feature type="compositionally biased region" description="Low complexity" evidence="1">
    <location>
        <begin position="75"/>
        <end position="85"/>
    </location>
</feature>
<feature type="compositionally biased region" description="Polar residues" evidence="1">
    <location>
        <begin position="10"/>
        <end position="28"/>
    </location>
</feature>
<feature type="region of interest" description="Disordered" evidence="1">
    <location>
        <begin position="48"/>
        <end position="95"/>
    </location>
</feature>
<accession>A0A409WR23</accession>
<comment type="caution">
    <text evidence="2">The sequence shown here is derived from an EMBL/GenBank/DDBJ whole genome shotgun (WGS) entry which is preliminary data.</text>
</comment>
<sequence>MHYGEALSRPNVSGKTYVNPPASRTPSRTPIRLAGLVGRVFDVEDTYGDSRGLLHGGPRDQRRDYQDAGDEGDDSVATASATAEGAVGGAAVGEV</sequence>
<evidence type="ECO:0000313" key="2">
    <source>
        <dbReference type="EMBL" id="PPQ80952.1"/>
    </source>
</evidence>
<reference evidence="2 3" key="1">
    <citation type="journal article" date="2018" name="Evol. Lett.">
        <title>Horizontal gene cluster transfer increased hallucinogenic mushroom diversity.</title>
        <authorList>
            <person name="Reynolds H.T."/>
            <person name="Vijayakumar V."/>
            <person name="Gluck-Thaler E."/>
            <person name="Korotkin H.B."/>
            <person name="Matheny P.B."/>
            <person name="Slot J.C."/>
        </authorList>
    </citation>
    <scope>NUCLEOTIDE SEQUENCE [LARGE SCALE GENOMIC DNA]</scope>
    <source>
        <strain evidence="2 3">SRW20</strain>
    </source>
</reference>
<name>A0A409WR23_9AGAR</name>
<proteinExistence type="predicted"/>
<dbReference type="InParanoid" id="A0A409WR23"/>